<accession>A0A1I7XMZ0</accession>
<dbReference type="WBParaSite" id="Hba_18903">
    <property type="protein sequence ID" value="Hba_18903"/>
    <property type="gene ID" value="Hba_18903"/>
</dbReference>
<reference evidence="3" key="1">
    <citation type="submission" date="2016-11" db="UniProtKB">
        <authorList>
            <consortium name="WormBaseParasite"/>
        </authorList>
    </citation>
    <scope>IDENTIFICATION</scope>
</reference>
<dbReference type="Proteomes" id="UP000095283">
    <property type="component" value="Unplaced"/>
</dbReference>
<feature type="region of interest" description="Disordered" evidence="1">
    <location>
        <begin position="58"/>
        <end position="81"/>
    </location>
</feature>
<organism evidence="2 3">
    <name type="scientific">Heterorhabditis bacteriophora</name>
    <name type="common">Entomopathogenic nematode worm</name>
    <dbReference type="NCBI Taxonomy" id="37862"/>
    <lineage>
        <taxon>Eukaryota</taxon>
        <taxon>Metazoa</taxon>
        <taxon>Ecdysozoa</taxon>
        <taxon>Nematoda</taxon>
        <taxon>Chromadorea</taxon>
        <taxon>Rhabditida</taxon>
        <taxon>Rhabditina</taxon>
        <taxon>Rhabditomorpha</taxon>
        <taxon>Strongyloidea</taxon>
        <taxon>Heterorhabditidae</taxon>
        <taxon>Heterorhabditis</taxon>
    </lineage>
</organism>
<evidence type="ECO:0000313" key="2">
    <source>
        <dbReference type="Proteomes" id="UP000095283"/>
    </source>
</evidence>
<evidence type="ECO:0000256" key="1">
    <source>
        <dbReference type="SAM" id="MobiDB-lite"/>
    </source>
</evidence>
<sequence length="81" mass="9690">MKMKVEASNMRREIYVRIEALQQIEQTKGHGYKTSPDCRTDEVDTIQPADEERMEIQLSETERNKQHHQQQQRQQTLYISV</sequence>
<proteinExistence type="predicted"/>
<keyword evidence="2" id="KW-1185">Reference proteome</keyword>
<evidence type="ECO:0000313" key="3">
    <source>
        <dbReference type="WBParaSite" id="Hba_18903"/>
    </source>
</evidence>
<name>A0A1I7XMZ0_HETBA</name>
<protein>
    <submittedName>
        <fullName evidence="3">Uncharacterized protein</fullName>
    </submittedName>
</protein>
<dbReference type="AlphaFoldDB" id="A0A1I7XMZ0"/>